<keyword evidence="1" id="KW-0812">Transmembrane</keyword>
<keyword evidence="1" id="KW-1133">Transmembrane helix</keyword>
<feature type="transmembrane region" description="Helical" evidence="1">
    <location>
        <begin position="106"/>
        <end position="126"/>
    </location>
</feature>
<dbReference type="RefSeq" id="WP_092075937.1">
    <property type="nucleotide sequence ID" value="NZ_FOYI01000001.1"/>
</dbReference>
<reference evidence="2 3" key="1">
    <citation type="submission" date="2016-10" db="EMBL/GenBank/DDBJ databases">
        <authorList>
            <person name="de Groot N.N."/>
        </authorList>
    </citation>
    <scope>NUCLEOTIDE SEQUENCE [LARGE SCALE GENOMIC DNA]</scope>
    <source>
        <strain evidence="3">KMM 9023,NRIC 0796,JCM 17311,KCTC 23692</strain>
    </source>
</reference>
<accession>A0A1I6CT10</accession>
<evidence type="ECO:0000256" key="1">
    <source>
        <dbReference type="SAM" id="Phobius"/>
    </source>
</evidence>
<dbReference type="OrthoDB" id="7822309at2"/>
<name>A0A1I6CT10_9RHOB</name>
<evidence type="ECO:0000313" key="3">
    <source>
        <dbReference type="Proteomes" id="UP000199302"/>
    </source>
</evidence>
<dbReference type="Proteomes" id="UP000199302">
    <property type="component" value="Unassembled WGS sequence"/>
</dbReference>
<dbReference type="STRING" id="871652.SAMN04515673_101330"/>
<dbReference type="EMBL" id="FOYI01000001">
    <property type="protein sequence ID" value="SFQ96384.1"/>
    <property type="molecule type" value="Genomic_DNA"/>
</dbReference>
<evidence type="ECO:0000313" key="2">
    <source>
        <dbReference type="EMBL" id="SFQ96384.1"/>
    </source>
</evidence>
<dbReference type="AlphaFoldDB" id="A0A1I6CT10"/>
<organism evidence="2 3">
    <name type="scientific">Poseidonocella sedimentorum</name>
    <dbReference type="NCBI Taxonomy" id="871652"/>
    <lineage>
        <taxon>Bacteria</taxon>
        <taxon>Pseudomonadati</taxon>
        <taxon>Pseudomonadota</taxon>
        <taxon>Alphaproteobacteria</taxon>
        <taxon>Rhodobacterales</taxon>
        <taxon>Roseobacteraceae</taxon>
        <taxon>Poseidonocella</taxon>
    </lineage>
</organism>
<gene>
    <name evidence="2" type="ORF">SAMN04515673_101330</name>
</gene>
<keyword evidence="1" id="KW-0472">Membrane</keyword>
<sequence>MTALKGFERLEASGIWRAGPEAQRRDVIVSFGTATLVMSDMKETALAHWSLAAVTRANPGAFPAIYHPEGDDSETLELGEDEAVMIDAIETVRRVVRRRRPHPGRLRWASFLGTAAVIAALGLLWLPGALSWHAVSVVPDVKRAQIGRALSERITRVAGPACQSPRANAALARLLGRLGEGAAPVRRLRVVPGGVAEATHLPGGTVLLNRALVEDYEEPDVVAGYVLAEAARAGARDPLAELLEFAGPLATLRLLTTGDLRGAVLDAYAEDLLTRAPAPISEEALLARFAAAEVPVRGYAYARDVSGETVLELIEADAVRPAGTEPLLSDGDWLSLQAICGG</sequence>
<proteinExistence type="predicted"/>
<keyword evidence="3" id="KW-1185">Reference proteome</keyword>
<protein>
    <submittedName>
        <fullName evidence="2">Uncharacterized protein</fullName>
    </submittedName>
</protein>